<dbReference type="Pfam" id="PF04500">
    <property type="entry name" value="FLYWCH"/>
    <property type="match status" value="1"/>
</dbReference>
<proteinExistence type="predicted"/>
<evidence type="ECO:0000256" key="3">
    <source>
        <dbReference type="ARBA" id="ARBA00022833"/>
    </source>
</evidence>
<gene>
    <name evidence="5" type="ORF">JBS370_LOCUS28599</name>
</gene>
<evidence type="ECO:0000256" key="2">
    <source>
        <dbReference type="ARBA" id="ARBA00022771"/>
    </source>
</evidence>
<name>A0A819R6H2_9BILA</name>
<comment type="caution">
    <text evidence="5">The sequence shown here is derived from an EMBL/GenBank/DDBJ whole genome shotgun (WGS) entry which is preliminary data.</text>
</comment>
<dbReference type="GO" id="GO:0008270">
    <property type="term" value="F:zinc ion binding"/>
    <property type="evidence" value="ECO:0007669"/>
    <property type="project" value="UniProtKB-KW"/>
</dbReference>
<keyword evidence="3" id="KW-0862">Zinc</keyword>
<evidence type="ECO:0000259" key="4">
    <source>
        <dbReference type="Pfam" id="PF04500"/>
    </source>
</evidence>
<keyword evidence="1" id="KW-0479">Metal-binding</keyword>
<dbReference type="EMBL" id="CAJOBD010005796">
    <property type="protein sequence ID" value="CAF4042829.1"/>
    <property type="molecule type" value="Genomic_DNA"/>
</dbReference>
<dbReference type="InterPro" id="IPR007588">
    <property type="entry name" value="Znf_FLYWCH"/>
</dbReference>
<feature type="domain" description="FLYWCH-type" evidence="4">
    <location>
        <begin position="9"/>
        <end position="61"/>
    </location>
</feature>
<sequence>MAAISNNGTTKQKPRLDLDGYSYIKDRSTNEKTYWGCIKYSTHRCRSRLHTCVITNNIIKTPIKHTCKSDAISFEQQKFDERIAHRARFTQEAPDLIVTDCYKGMTDQAIARLPTRDNVKRRTRMLRQIKHVIVIPNDLNFESIPTSLTKTIRLDQFLRRDTGSVFAHNIHKLAALAFLKPDDVVKGFEALSLTLDDDDYQSIIDYFEETYIAEAYHRRIESIFQCAHPTLWVFLQKLIDEENATRAGSIQIRAGQHPKTKKNSEHFEKRLINLISNLHQDILTQINSLAHNISL</sequence>
<dbReference type="Gene3D" id="2.20.25.240">
    <property type="match status" value="1"/>
</dbReference>
<reference evidence="5" key="1">
    <citation type="submission" date="2021-02" db="EMBL/GenBank/DDBJ databases">
        <authorList>
            <person name="Nowell W R."/>
        </authorList>
    </citation>
    <scope>NUCLEOTIDE SEQUENCE</scope>
</reference>
<evidence type="ECO:0000313" key="5">
    <source>
        <dbReference type="EMBL" id="CAF4042829.1"/>
    </source>
</evidence>
<dbReference type="AlphaFoldDB" id="A0A819R6H2"/>
<evidence type="ECO:0000256" key="1">
    <source>
        <dbReference type="ARBA" id="ARBA00022723"/>
    </source>
</evidence>
<keyword evidence="2" id="KW-0863">Zinc-finger</keyword>
<evidence type="ECO:0000313" key="6">
    <source>
        <dbReference type="Proteomes" id="UP000663836"/>
    </source>
</evidence>
<accession>A0A819R6H2</accession>
<dbReference type="Proteomes" id="UP000663836">
    <property type="component" value="Unassembled WGS sequence"/>
</dbReference>
<organism evidence="5 6">
    <name type="scientific">Rotaria sordida</name>
    <dbReference type="NCBI Taxonomy" id="392033"/>
    <lineage>
        <taxon>Eukaryota</taxon>
        <taxon>Metazoa</taxon>
        <taxon>Spiralia</taxon>
        <taxon>Gnathifera</taxon>
        <taxon>Rotifera</taxon>
        <taxon>Eurotatoria</taxon>
        <taxon>Bdelloidea</taxon>
        <taxon>Philodinida</taxon>
        <taxon>Philodinidae</taxon>
        <taxon>Rotaria</taxon>
    </lineage>
</organism>
<protein>
    <recommendedName>
        <fullName evidence="4">FLYWCH-type domain-containing protein</fullName>
    </recommendedName>
</protein>